<dbReference type="FunFam" id="1.20.120.1240:FF:000007">
    <property type="entry name" value="Interferon-induced GTP-binding protein Mx1"/>
    <property type="match status" value="1"/>
</dbReference>
<dbReference type="GO" id="GO:0003924">
    <property type="term" value="F:GTPase activity"/>
    <property type="evidence" value="ECO:0007669"/>
    <property type="project" value="InterPro"/>
</dbReference>
<evidence type="ECO:0000259" key="7">
    <source>
        <dbReference type="PROSITE" id="PS51388"/>
    </source>
</evidence>
<dbReference type="Gene3D" id="3.40.50.300">
    <property type="entry name" value="P-loop containing nucleotide triphosphate hydrolases"/>
    <property type="match status" value="1"/>
</dbReference>
<dbReference type="GO" id="GO:0005737">
    <property type="term" value="C:cytoplasm"/>
    <property type="evidence" value="ECO:0007669"/>
    <property type="project" value="UniProtKB-SubCell"/>
</dbReference>
<dbReference type="Pfam" id="PF02212">
    <property type="entry name" value="GED"/>
    <property type="match status" value="1"/>
</dbReference>
<dbReference type="SUPFAM" id="SSF52540">
    <property type="entry name" value="P-loop containing nucleoside triphosphate hydrolases"/>
    <property type="match status" value="1"/>
</dbReference>
<dbReference type="Pfam" id="PF00350">
    <property type="entry name" value="Dynamin_N"/>
    <property type="match status" value="1"/>
</dbReference>
<dbReference type="PANTHER" id="PTHR11566">
    <property type="entry name" value="DYNAMIN"/>
    <property type="match status" value="1"/>
</dbReference>
<dbReference type="PRINTS" id="PR00195">
    <property type="entry name" value="DYNAMIN"/>
</dbReference>
<dbReference type="Gene3D" id="1.20.120.1240">
    <property type="entry name" value="Dynamin, middle domain"/>
    <property type="match status" value="1"/>
</dbReference>
<dbReference type="InterPro" id="IPR027417">
    <property type="entry name" value="P-loop_NTPase"/>
</dbReference>
<sequence length="703" mass="79105">MGKKRPNHFLGNLTDSASGSSSQSSPVQDASNNNTSLEYCLPDTIRDTECSSDPADVSPEESGCLPAEGPTSNQKMDKSLYSQYEEKIRPCIDLIDSLRALGVEKDLGLPAIAVIGDQSSGKSSVLEALSGVTLPRGSGIVTRCPLELKLKKAKRGDEWSGNISYEGYSMELESPSQVEREIIKAQDSLAGGGVGISHNLISLEVSSPDVPDLTLIDLPGIARVAVGDQPKDIGDQIKKLITKFIERQETINLVVVPSNVDIATTEALEMARQVDPSGERTLGILTKPDLVDKGTEKNVIDVVKNNTIPLKKGYMIVKCRGQQEIQQQLSLEEAIQKEAIFFEDHEYFSSLLLEGHATIPVLAERLTTELVEHINKSLPALEQQIKEKLKVAKEELKKCGKGVPDTEAERLSFLVQIIKLFIEDILATSCGEENVSSKGKVRLFTNVRNQFNNWQIELDAGTLQFNSTLNEEVLLFESAHRGRELPGFINYKTFEAIVKIQISELEEPAIGNLKQATHMVQQAFNEIAAQHFHNYRNLYKATRNKIEDMRQKQEEEAEYMIRTQFKMEQLVHSQDKLYCVDLQKISQEVAQTNAESEFHFHVVSLPPINTSQLSIKEMSRYLQAYFMGATSRLANQIPMIIRFYILQEYADKLQNEMLKFLQDKEQYDLLLQENIDLSSKRIRLRERIERLNQAHQHLEKFPV</sequence>
<dbReference type="SMART" id="SM00302">
    <property type="entry name" value="GED"/>
    <property type="match status" value="1"/>
</dbReference>
<keyword evidence="2" id="KW-0963">Cytoplasm</keyword>
<dbReference type="GO" id="GO:0098793">
    <property type="term" value="C:presynapse"/>
    <property type="evidence" value="ECO:0007669"/>
    <property type="project" value="GOC"/>
</dbReference>
<evidence type="ECO:0000256" key="3">
    <source>
        <dbReference type="ARBA" id="ARBA00022741"/>
    </source>
</evidence>
<dbReference type="PANTHER" id="PTHR11566:SF231">
    <property type="entry name" value="INTERFERON-INDUCED GTP-BINDING PROTEIN MX"/>
    <property type="match status" value="1"/>
</dbReference>
<dbReference type="GO" id="GO:0008017">
    <property type="term" value="F:microtubule binding"/>
    <property type="evidence" value="ECO:0007669"/>
    <property type="project" value="TreeGrafter"/>
</dbReference>
<dbReference type="GO" id="GO:0051607">
    <property type="term" value="P:defense response to virus"/>
    <property type="evidence" value="ECO:0007669"/>
    <property type="project" value="TreeGrafter"/>
</dbReference>
<evidence type="ECO:0000256" key="2">
    <source>
        <dbReference type="ARBA" id="ARBA00022490"/>
    </source>
</evidence>
<evidence type="ECO:0000313" key="9">
    <source>
        <dbReference type="EMBL" id="WLR81518.1"/>
    </source>
</evidence>
<dbReference type="CDD" id="cd08771">
    <property type="entry name" value="DLP_1"/>
    <property type="match status" value="1"/>
</dbReference>
<dbReference type="GO" id="GO:0005886">
    <property type="term" value="C:plasma membrane"/>
    <property type="evidence" value="ECO:0007669"/>
    <property type="project" value="TreeGrafter"/>
</dbReference>
<dbReference type="GO" id="GO:0016185">
    <property type="term" value="P:synaptic vesicle budding from presynaptic endocytic zone membrane"/>
    <property type="evidence" value="ECO:0007669"/>
    <property type="project" value="TreeGrafter"/>
</dbReference>
<keyword evidence="4 5" id="KW-0342">GTP-binding</keyword>
<comment type="subcellular location">
    <subcellularLocation>
        <location evidence="1">Cytoplasm</location>
    </subcellularLocation>
</comment>
<dbReference type="GO" id="GO:0005634">
    <property type="term" value="C:nucleus"/>
    <property type="evidence" value="ECO:0007669"/>
    <property type="project" value="TreeGrafter"/>
</dbReference>
<dbReference type="GO" id="GO:0031623">
    <property type="term" value="P:receptor internalization"/>
    <property type="evidence" value="ECO:0007669"/>
    <property type="project" value="TreeGrafter"/>
</dbReference>
<accession>A0AA50CJX6</accession>
<dbReference type="InterPro" id="IPR020850">
    <property type="entry name" value="GED_dom"/>
</dbReference>
<dbReference type="PROSITE" id="PS00410">
    <property type="entry name" value="G_DYNAMIN_1"/>
    <property type="match status" value="1"/>
</dbReference>
<feature type="domain" description="Dynamin-type G" evidence="8">
    <location>
        <begin position="106"/>
        <end position="379"/>
    </location>
</feature>
<evidence type="ECO:0000256" key="4">
    <source>
        <dbReference type="ARBA" id="ARBA00023134"/>
    </source>
</evidence>
<evidence type="ECO:0000256" key="6">
    <source>
        <dbReference type="SAM" id="MobiDB-lite"/>
    </source>
</evidence>
<name>A0AA50CJX6_ANDDA</name>
<keyword evidence="3 5" id="KW-0547">Nucleotide-binding</keyword>
<feature type="region of interest" description="Disordered" evidence="6">
    <location>
        <begin position="1"/>
        <end position="75"/>
    </location>
</feature>
<dbReference type="InterPro" id="IPR000375">
    <property type="entry name" value="Dynamin_stalk"/>
</dbReference>
<dbReference type="InterPro" id="IPR019762">
    <property type="entry name" value="Dynamin_GTPase_CS"/>
</dbReference>
<comment type="similarity">
    <text evidence="5">Belongs to the TRAFAC class dynamin-like GTPase superfamily. Dynamin/Fzo/YdjA family.</text>
</comment>
<dbReference type="Pfam" id="PF01031">
    <property type="entry name" value="Dynamin_M"/>
    <property type="match status" value="1"/>
</dbReference>
<dbReference type="InterPro" id="IPR045063">
    <property type="entry name" value="Dynamin_N"/>
</dbReference>
<dbReference type="GO" id="GO:0005874">
    <property type="term" value="C:microtubule"/>
    <property type="evidence" value="ECO:0007669"/>
    <property type="project" value="TreeGrafter"/>
</dbReference>
<evidence type="ECO:0000256" key="1">
    <source>
        <dbReference type="ARBA" id="ARBA00004496"/>
    </source>
</evidence>
<dbReference type="PROSITE" id="PS51718">
    <property type="entry name" value="G_DYNAMIN_2"/>
    <property type="match status" value="1"/>
</dbReference>
<evidence type="ECO:0000259" key="8">
    <source>
        <dbReference type="PROSITE" id="PS51718"/>
    </source>
</evidence>
<dbReference type="FunFam" id="3.40.50.300:FF:000621">
    <property type="entry name" value="Interferon-induced GTP-binding protein Mx1"/>
    <property type="match status" value="1"/>
</dbReference>
<evidence type="ECO:0000256" key="5">
    <source>
        <dbReference type="RuleBase" id="RU003932"/>
    </source>
</evidence>
<dbReference type="SMART" id="SM00053">
    <property type="entry name" value="DYNc"/>
    <property type="match status" value="1"/>
</dbReference>
<dbReference type="GO" id="GO:0005525">
    <property type="term" value="F:GTP binding"/>
    <property type="evidence" value="ECO:0007669"/>
    <property type="project" value="UniProtKB-KW"/>
</dbReference>
<reference evidence="9" key="1">
    <citation type="journal article" date="2022" name="Animals (Basel)">
        <title>Four Mx Genes Identified in Andrias davidianus and Characterization of Their Response to Chinese Giant Salamander Iridovirus Infection.</title>
        <authorList>
            <person name="Meng Y."/>
            <person name="Fan Y."/>
            <person name="Jiang N."/>
            <person name="Xue M."/>
            <person name="Li Y."/>
            <person name="Liu W."/>
            <person name="Zeng L."/>
            <person name="Zhou Y."/>
        </authorList>
    </citation>
    <scope>NUCLEOTIDE SEQUENCE</scope>
</reference>
<feature type="domain" description="GED" evidence="7">
    <location>
        <begin position="615"/>
        <end position="703"/>
    </location>
</feature>
<dbReference type="AlphaFoldDB" id="A0AA50CJX6"/>
<reference evidence="9" key="2">
    <citation type="submission" date="2022-06" db="EMBL/GenBank/DDBJ databases">
        <authorList>
            <person name="Fan Y.D."/>
            <person name="Meng Y."/>
        </authorList>
    </citation>
    <scope>NUCLEOTIDE SEQUENCE</scope>
</reference>
<dbReference type="InterPro" id="IPR001401">
    <property type="entry name" value="Dynamin_GTPase"/>
</dbReference>
<protein>
    <submittedName>
        <fullName evidence="9">Interferon-induced GTP-binding protein Mx3</fullName>
    </submittedName>
</protein>
<dbReference type="InterPro" id="IPR003130">
    <property type="entry name" value="GED"/>
</dbReference>
<dbReference type="InterPro" id="IPR022812">
    <property type="entry name" value="Dynamin"/>
</dbReference>
<dbReference type="EMBL" id="ON661519">
    <property type="protein sequence ID" value="WLR81518.1"/>
    <property type="molecule type" value="mRNA"/>
</dbReference>
<feature type="compositionally biased region" description="Low complexity" evidence="6">
    <location>
        <begin position="15"/>
        <end position="31"/>
    </location>
</feature>
<organism evidence="9">
    <name type="scientific">Andrias davidianus</name>
    <name type="common">Chinese giant salamander</name>
    <name type="synonym">Sieboldia davidiana</name>
    <dbReference type="NCBI Taxonomy" id="141262"/>
    <lineage>
        <taxon>Eukaryota</taxon>
        <taxon>Metazoa</taxon>
        <taxon>Chordata</taxon>
        <taxon>Craniata</taxon>
        <taxon>Vertebrata</taxon>
        <taxon>Euteleostomi</taxon>
        <taxon>Amphibia</taxon>
        <taxon>Batrachia</taxon>
        <taxon>Caudata</taxon>
        <taxon>Cryptobranchoidea</taxon>
        <taxon>Cryptobranchidae</taxon>
        <taxon>Andrias</taxon>
    </lineage>
</organism>
<dbReference type="InterPro" id="IPR030381">
    <property type="entry name" value="G_DYNAMIN_dom"/>
</dbReference>
<dbReference type="PROSITE" id="PS51388">
    <property type="entry name" value="GED"/>
    <property type="match status" value="1"/>
</dbReference>
<proteinExistence type="evidence at transcript level"/>